<keyword evidence="8 15" id="KW-0418">Kinase</keyword>
<comment type="catalytic activity">
    <reaction evidence="1">
        <text>ATP + protein L-histidine = ADP + protein N-phospho-L-histidine.</text>
        <dbReference type="EC" id="2.7.13.3"/>
    </reaction>
</comment>
<dbReference type="SMART" id="SM00387">
    <property type="entry name" value="HATPase_c"/>
    <property type="match status" value="1"/>
</dbReference>
<dbReference type="PANTHER" id="PTHR45528">
    <property type="entry name" value="SENSOR HISTIDINE KINASE CPXA"/>
    <property type="match status" value="1"/>
</dbReference>
<dbReference type="InterPro" id="IPR004358">
    <property type="entry name" value="Sig_transdc_His_kin-like_C"/>
</dbReference>
<dbReference type="Pfam" id="PF02518">
    <property type="entry name" value="HATPase_c"/>
    <property type="match status" value="1"/>
</dbReference>
<dbReference type="InterPro" id="IPR036890">
    <property type="entry name" value="HATPase_C_sf"/>
</dbReference>
<evidence type="ECO:0000256" key="13">
    <source>
        <dbReference type="SAM" id="Phobius"/>
    </source>
</evidence>
<dbReference type="RefSeq" id="WP_307232562.1">
    <property type="nucleotide sequence ID" value="NZ_JAUSTT010000032.1"/>
</dbReference>
<dbReference type="SMART" id="SM00388">
    <property type="entry name" value="HisKA"/>
    <property type="match status" value="1"/>
</dbReference>
<evidence type="ECO:0000256" key="9">
    <source>
        <dbReference type="ARBA" id="ARBA00022840"/>
    </source>
</evidence>
<evidence type="ECO:0000256" key="2">
    <source>
        <dbReference type="ARBA" id="ARBA00004141"/>
    </source>
</evidence>
<dbReference type="PANTHER" id="PTHR45528:SF8">
    <property type="entry name" value="HISTIDINE KINASE"/>
    <property type="match status" value="1"/>
</dbReference>
<evidence type="ECO:0000256" key="8">
    <source>
        <dbReference type="ARBA" id="ARBA00022777"/>
    </source>
</evidence>
<proteinExistence type="predicted"/>
<protein>
    <recommendedName>
        <fullName evidence="3">histidine kinase</fullName>
        <ecNumber evidence="3">2.7.13.3</ecNumber>
    </recommendedName>
</protein>
<dbReference type="SUPFAM" id="SSF47384">
    <property type="entry name" value="Homodimeric domain of signal transducing histidine kinase"/>
    <property type="match status" value="1"/>
</dbReference>
<keyword evidence="11" id="KW-0902">Two-component regulatory system</keyword>
<dbReference type="InterPro" id="IPR050398">
    <property type="entry name" value="HssS/ArlS-like"/>
</dbReference>
<sequence>MNHDKSILLIIVQLLIMTGLVMMEMTNEPQGIFRGVLFTVLFIITAILLFMRFRFMVKLKGIVRALKRAIAGNVNTRLLTNDDPLFSEVIFSINELIEQLDKVKVQTIKSEAARKSLLSNISHDIRTPLTSIIGYVDALKDDIAVSREERQAYVEVISKKANALKDLIDEIFHLAKLDANEIPLKPELLDFAEIARESVIEFLPDLKKIDMKLEVSIPEEKCLIVADCLSLRRIINNMIKNAIQYGKDGKVLGIKLIENTKEYQLNIWDKGVGISKDDAAKVFERMYRTERSRNPLHGGSGLGLAIAKALVEKNAGRIWVESKPGIKTTFSFTLPKRNDS</sequence>
<feature type="transmembrane region" description="Helical" evidence="13">
    <location>
        <begin position="7"/>
        <end position="25"/>
    </location>
</feature>
<dbReference type="InterPro" id="IPR036097">
    <property type="entry name" value="HisK_dim/P_sf"/>
</dbReference>
<evidence type="ECO:0000256" key="10">
    <source>
        <dbReference type="ARBA" id="ARBA00022989"/>
    </source>
</evidence>
<keyword evidence="4" id="KW-0597">Phosphoprotein</keyword>
<evidence type="ECO:0000313" key="15">
    <source>
        <dbReference type="EMBL" id="MDQ0178048.1"/>
    </source>
</evidence>
<feature type="transmembrane region" description="Helical" evidence="13">
    <location>
        <begin position="31"/>
        <end position="51"/>
    </location>
</feature>
<dbReference type="SUPFAM" id="SSF55874">
    <property type="entry name" value="ATPase domain of HSP90 chaperone/DNA topoisomerase II/histidine kinase"/>
    <property type="match status" value="1"/>
</dbReference>
<dbReference type="EMBL" id="JAUSTT010000032">
    <property type="protein sequence ID" value="MDQ0178048.1"/>
    <property type="molecule type" value="Genomic_DNA"/>
</dbReference>
<dbReference type="EC" id="2.7.13.3" evidence="3"/>
<dbReference type="InterPro" id="IPR003661">
    <property type="entry name" value="HisK_dim/P_dom"/>
</dbReference>
<evidence type="ECO:0000256" key="1">
    <source>
        <dbReference type="ARBA" id="ARBA00000085"/>
    </source>
</evidence>
<dbReference type="InterPro" id="IPR005467">
    <property type="entry name" value="His_kinase_dom"/>
</dbReference>
<organism evidence="15 16">
    <name type="scientific">Bacillus chungangensis</name>
    <dbReference type="NCBI Taxonomy" id="587633"/>
    <lineage>
        <taxon>Bacteria</taxon>
        <taxon>Bacillati</taxon>
        <taxon>Bacillota</taxon>
        <taxon>Bacilli</taxon>
        <taxon>Bacillales</taxon>
        <taxon>Bacillaceae</taxon>
        <taxon>Bacillus</taxon>
    </lineage>
</organism>
<evidence type="ECO:0000256" key="7">
    <source>
        <dbReference type="ARBA" id="ARBA00022741"/>
    </source>
</evidence>
<keyword evidence="12 13" id="KW-0472">Membrane</keyword>
<keyword evidence="9" id="KW-0067">ATP-binding</keyword>
<evidence type="ECO:0000313" key="16">
    <source>
        <dbReference type="Proteomes" id="UP001223586"/>
    </source>
</evidence>
<dbReference type="InterPro" id="IPR003594">
    <property type="entry name" value="HATPase_dom"/>
</dbReference>
<name>A0ABT9WXM8_9BACI</name>
<keyword evidence="5" id="KW-0808">Transferase</keyword>
<gene>
    <name evidence="15" type="ORF">J2S08_003942</name>
</gene>
<evidence type="ECO:0000256" key="5">
    <source>
        <dbReference type="ARBA" id="ARBA00022679"/>
    </source>
</evidence>
<dbReference type="CDD" id="cd00082">
    <property type="entry name" value="HisKA"/>
    <property type="match status" value="1"/>
</dbReference>
<dbReference type="Proteomes" id="UP001223586">
    <property type="component" value="Unassembled WGS sequence"/>
</dbReference>
<dbReference type="PRINTS" id="PR00344">
    <property type="entry name" value="BCTRLSENSOR"/>
</dbReference>
<comment type="subcellular location">
    <subcellularLocation>
        <location evidence="2">Membrane</location>
        <topology evidence="2">Multi-pass membrane protein</topology>
    </subcellularLocation>
</comment>
<feature type="domain" description="Histidine kinase" evidence="14">
    <location>
        <begin position="120"/>
        <end position="338"/>
    </location>
</feature>
<evidence type="ECO:0000256" key="12">
    <source>
        <dbReference type="ARBA" id="ARBA00023136"/>
    </source>
</evidence>
<evidence type="ECO:0000256" key="11">
    <source>
        <dbReference type="ARBA" id="ARBA00023012"/>
    </source>
</evidence>
<evidence type="ECO:0000259" key="14">
    <source>
        <dbReference type="PROSITE" id="PS50109"/>
    </source>
</evidence>
<evidence type="ECO:0000256" key="4">
    <source>
        <dbReference type="ARBA" id="ARBA00022553"/>
    </source>
</evidence>
<dbReference type="Gene3D" id="3.30.565.10">
    <property type="entry name" value="Histidine kinase-like ATPase, C-terminal domain"/>
    <property type="match status" value="1"/>
</dbReference>
<keyword evidence="10 13" id="KW-1133">Transmembrane helix</keyword>
<dbReference type="GO" id="GO:0016301">
    <property type="term" value="F:kinase activity"/>
    <property type="evidence" value="ECO:0007669"/>
    <property type="project" value="UniProtKB-KW"/>
</dbReference>
<accession>A0ABT9WXM8</accession>
<keyword evidence="6 13" id="KW-0812">Transmembrane</keyword>
<evidence type="ECO:0000256" key="3">
    <source>
        <dbReference type="ARBA" id="ARBA00012438"/>
    </source>
</evidence>
<keyword evidence="7" id="KW-0547">Nucleotide-binding</keyword>
<reference evidence="15 16" key="1">
    <citation type="submission" date="2023-07" db="EMBL/GenBank/DDBJ databases">
        <title>Genomic Encyclopedia of Type Strains, Phase IV (KMG-IV): sequencing the most valuable type-strain genomes for metagenomic binning, comparative biology and taxonomic classification.</title>
        <authorList>
            <person name="Goeker M."/>
        </authorList>
    </citation>
    <scope>NUCLEOTIDE SEQUENCE [LARGE SCALE GENOMIC DNA]</scope>
    <source>
        <strain evidence="15 16">DSM 23837</strain>
    </source>
</reference>
<comment type="caution">
    <text evidence="15">The sequence shown here is derived from an EMBL/GenBank/DDBJ whole genome shotgun (WGS) entry which is preliminary data.</text>
</comment>
<dbReference type="PROSITE" id="PS50109">
    <property type="entry name" value="HIS_KIN"/>
    <property type="match status" value="1"/>
</dbReference>
<keyword evidence="16" id="KW-1185">Reference proteome</keyword>
<evidence type="ECO:0000256" key="6">
    <source>
        <dbReference type="ARBA" id="ARBA00022692"/>
    </source>
</evidence>
<dbReference type="Pfam" id="PF00512">
    <property type="entry name" value="HisKA"/>
    <property type="match status" value="1"/>
</dbReference>
<dbReference type="Gene3D" id="1.10.287.130">
    <property type="match status" value="1"/>
</dbReference>